<organism evidence="1 2">
    <name type="scientific">Anaeromicrobium sediminis</name>
    <dbReference type="NCBI Taxonomy" id="1478221"/>
    <lineage>
        <taxon>Bacteria</taxon>
        <taxon>Bacillati</taxon>
        <taxon>Bacillota</taxon>
        <taxon>Clostridia</taxon>
        <taxon>Peptostreptococcales</taxon>
        <taxon>Thermotaleaceae</taxon>
        <taxon>Anaeromicrobium</taxon>
    </lineage>
</organism>
<sequence length="166" mass="19984">MDKNTQYGQIVGYLQACADICSIKNSPVAFDFSFSRIGLSDDMLLSFKQYFINMWETDGYPDFYSGYDELVEEFNLHFIKICDWRKIISSSLDYWFNSLYKNDISYIKRTMLFLIDDFFNGINYEVYSFGEEDEEFIRHNFDYLNNEDYIFKTEKEIYLLHFGMND</sequence>
<name>A0A267MB29_9FIRM</name>
<evidence type="ECO:0000313" key="2">
    <source>
        <dbReference type="Proteomes" id="UP000216024"/>
    </source>
</evidence>
<dbReference type="EMBL" id="NIBG01000040">
    <property type="protein sequence ID" value="PAB56000.1"/>
    <property type="molecule type" value="Genomic_DNA"/>
</dbReference>
<dbReference type="RefSeq" id="WP_095136230.1">
    <property type="nucleotide sequence ID" value="NZ_NIBG01000040.1"/>
</dbReference>
<protein>
    <submittedName>
        <fullName evidence="1">Uncharacterized protein</fullName>
    </submittedName>
</protein>
<comment type="caution">
    <text evidence="1">The sequence shown here is derived from an EMBL/GenBank/DDBJ whole genome shotgun (WGS) entry which is preliminary data.</text>
</comment>
<evidence type="ECO:0000313" key="1">
    <source>
        <dbReference type="EMBL" id="PAB56000.1"/>
    </source>
</evidence>
<gene>
    <name evidence="1" type="ORF">CCE28_21370</name>
</gene>
<reference evidence="1 2" key="1">
    <citation type="submission" date="2017-06" db="EMBL/GenBank/DDBJ databases">
        <title>Draft genome sequence of anaerobic fermentative bacterium Anaeromicrobium sediminis DY2726D isolated from West Pacific Ocean sediments.</title>
        <authorList>
            <person name="Zeng X."/>
        </authorList>
    </citation>
    <scope>NUCLEOTIDE SEQUENCE [LARGE SCALE GENOMIC DNA]</scope>
    <source>
        <strain evidence="1 2">DY2726D</strain>
    </source>
</reference>
<proteinExistence type="predicted"/>
<dbReference type="Proteomes" id="UP000216024">
    <property type="component" value="Unassembled WGS sequence"/>
</dbReference>
<accession>A0A267MB29</accession>
<keyword evidence="2" id="KW-1185">Reference proteome</keyword>
<dbReference type="AlphaFoldDB" id="A0A267MB29"/>